<organism evidence="9 10">
    <name type="scientific">Calocera cornea HHB12733</name>
    <dbReference type="NCBI Taxonomy" id="1353952"/>
    <lineage>
        <taxon>Eukaryota</taxon>
        <taxon>Fungi</taxon>
        <taxon>Dikarya</taxon>
        <taxon>Basidiomycota</taxon>
        <taxon>Agaricomycotina</taxon>
        <taxon>Dacrymycetes</taxon>
        <taxon>Dacrymycetales</taxon>
        <taxon>Dacrymycetaceae</taxon>
        <taxon>Calocera</taxon>
    </lineage>
</organism>
<evidence type="ECO:0000256" key="6">
    <source>
        <dbReference type="ARBA" id="ARBA00023034"/>
    </source>
</evidence>
<feature type="region of interest" description="Disordered" evidence="8">
    <location>
        <begin position="61"/>
        <end position="88"/>
    </location>
</feature>
<keyword evidence="7" id="KW-0472">Membrane</keyword>
<evidence type="ECO:0000313" key="10">
    <source>
        <dbReference type="Proteomes" id="UP000076842"/>
    </source>
</evidence>
<evidence type="ECO:0000256" key="7">
    <source>
        <dbReference type="ARBA" id="ARBA00023136"/>
    </source>
</evidence>
<dbReference type="InParanoid" id="A0A165J8U6"/>
<reference evidence="9 10" key="1">
    <citation type="journal article" date="2016" name="Mol. Biol. Evol.">
        <title>Comparative Genomics of Early-Diverging Mushroom-Forming Fungi Provides Insights into the Origins of Lignocellulose Decay Capabilities.</title>
        <authorList>
            <person name="Nagy L.G."/>
            <person name="Riley R."/>
            <person name="Tritt A."/>
            <person name="Adam C."/>
            <person name="Daum C."/>
            <person name="Floudas D."/>
            <person name="Sun H."/>
            <person name="Yadav J.S."/>
            <person name="Pangilinan J."/>
            <person name="Larsson K.H."/>
            <person name="Matsuura K."/>
            <person name="Barry K."/>
            <person name="Labutti K."/>
            <person name="Kuo R."/>
            <person name="Ohm R.A."/>
            <person name="Bhattacharya S.S."/>
            <person name="Shirouzu T."/>
            <person name="Yoshinaga Y."/>
            <person name="Martin F.M."/>
            <person name="Grigoriev I.V."/>
            <person name="Hibbett D.S."/>
        </authorList>
    </citation>
    <scope>NUCLEOTIDE SEQUENCE [LARGE SCALE GENOMIC DNA]</scope>
    <source>
        <strain evidence="9 10">HHB12733</strain>
    </source>
</reference>
<feature type="region of interest" description="Disordered" evidence="8">
    <location>
        <begin position="1"/>
        <end position="33"/>
    </location>
</feature>
<evidence type="ECO:0000256" key="3">
    <source>
        <dbReference type="ARBA" id="ARBA00020978"/>
    </source>
</evidence>
<dbReference type="GO" id="GO:0000139">
    <property type="term" value="C:Golgi membrane"/>
    <property type="evidence" value="ECO:0007669"/>
    <property type="project" value="UniProtKB-SubCell"/>
</dbReference>
<dbReference type="OrthoDB" id="46189at2759"/>
<dbReference type="Pfam" id="PF08700">
    <property type="entry name" value="VPS51_Exo84_N"/>
    <property type="match status" value="1"/>
</dbReference>
<gene>
    <name evidence="9" type="ORF">CALCODRAFT_364531</name>
</gene>
<keyword evidence="6" id="KW-0333">Golgi apparatus</keyword>
<evidence type="ECO:0000256" key="1">
    <source>
        <dbReference type="ARBA" id="ARBA00004395"/>
    </source>
</evidence>
<dbReference type="GO" id="GO:0006891">
    <property type="term" value="P:intra-Golgi vesicle-mediated transport"/>
    <property type="evidence" value="ECO:0007669"/>
    <property type="project" value="InterPro"/>
</dbReference>
<dbReference type="GO" id="GO:0017119">
    <property type="term" value="C:Golgi transport complex"/>
    <property type="evidence" value="ECO:0007669"/>
    <property type="project" value="InterPro"/>
</dbReference>
<dbReference type="PANTHER" id="PTHR31658:SF0">
    <property type="entry name" value="CONSERVED OLIGOMERIC GOLGI COMPLEX SUBUNIT 1"/>
    <property type="match status" value="1"/>
</dbReference>
<dbReference type="Proteomes" id="UP000076842">
    <property type="component" value="Unassembled WGS sequence"/>
</dbReference>
<evidence type="ECO:0000313" key="9">
    <source>
        <dbReference type="EMBL" id="KZT61526.1"/>
    </source>
</evidence>
<keyword evidence="4" id="KW-0813">Transport</keyword>
<evidence type="ECO:0000256" key="2">
    <source>
        <dbReference type="ARBA" id="ARBA00006653"/>
    </source>
</evidence>
<comment type="subcellular location">
    <subcellularLocation>
        <location evidence="1">Golgi apparatus membrane</location>
        <topology evidence="1">Peripheral membrane protein</topology>
    </subcellularLocation>
</comment>
<keyword evidence="5" id="KW-0653">Protein transport</keyword>
<evidence type="ECO:0000256" key="4">
    <source>
        <dbReference type="ARBA" id="ARBA00022448"/>
    </source>
</evidence>
<dbReference type="InterPro" id="IPR033370">
    <property type="entry name" value="COG1"/>
</dbReference>
<evidence type="ECO:0000256" key="8">
    <source>
        <dbReference type="SAM" id="MobiDB-lite"/>
    </source>
</evidence>
<name>A0A165J8U6_9BASI</name>
<keyword evidence="10" id="KW-1185">Reference proteome</keyword>
<comment type="similarity">
    <text evidence="2">Belongs to the COG1 family.</text>
</comment>
<dbReference type="GO" id="GO:0015031">
    <property type="term" value="P:protein transport"/>
    <property type="evidence" value="ECO:0007669"/>
    <property type="project" value="UniProtKB-KW"/>
</dbReference>
<evidence type="ECO:0000256" key="5">
    <source>
        <dbReference type="ARBA" id="ARBA00022927"/>
    </source>
</evidence>
<proteinExistence type="inferred from homology"/>
<accession>A0A165J8U6</accession>
<protein>
    <recommendedName>
        <fullName evidence="3">Conserved oligomeric Golgi complex subunit 1</fullName>
    </recommendedName>
</protein>
<sequence length="996" mass="109271">MSRHRRAKPTISIPPPPKLSAAQNGSATTAPATATATAAASAVSGNALGIIHARSPNMNRKMNGHGHAGAISPGLATARSPNTAGAGAEGFQFTRSWKPEEGMDPDEVFVKHTVPEVKAIRTKLKNDADAKQEELRLMVGERYRDLLQASTSIISIAESARHVRSSLTEMKHLCSVNPEEMANRDKRKGAHSRRYSVVDAQLPVLHQFSAHLKLMLDAPEHLWRLLERKKHLHAAWLYLLSRVVYRALVQHDEDEEADQTRWARLGIDVLGQFPIMQRQWDTVSQFRSQISQRATQSLREPDQTPEALSETLITILLLDTLPLSDTLSLFLSQRSRALSVQLTNDTPILETEPDAEPSTPGLGIASQPVAFRRVEIVQQVKNAASAALELISGTLGMVRDVFGAEDGQTMPLIEEMMDNIQSADDGDGSALTPISPGAPLGSISMSILSPLPRNESLKPLASKSQLTTPLMLRSFPSAQLLLRFLPSAIQSFKPYIDTSSPLNHLQPTALRQKTREWFNACITTLEEHSKRWMEVLDSIKEIWDVRKFVMDRIAKDEQFREEDRRGLRAWIERSSKARATEVWKARLESLEEAAELELERATKLIRAGAQDSQADVKPLEFFFAADLSLPSVPPISAANSTIALNSFRRYHTALQHRAKGRTPLVQSVLAVLELKAQELRADFQTLSDGGETQQLNQLLDEYMPAASSTCRRLADRLRVLVVEEGAEGEDLDEASVNVISFVGRLASIVSESSSLLPDLAFGRTSLQAFLDSQGEFDDVHRASLARWRKAAVKKALNEFGPISKEQWGHVPLPIFSDIPSQPSAALVQSLLSLKQSVVQLGIAGTQRGHEDVVNRLLLEYQSEIAEALAEVDTFDQKIAGQALFDVGFVAGLTSRTSPKKGNKLATILNRLREAVASSSSHSSDELSSTIAASVSTQRQRTQVLFAPLLGASKKPELFGLGPPTQAIDADVGNPLDVVKPSPRFGLLLVGSSVPVR</sequence>
<dbReference type="PANTHER" id="PTHR31658">
    <property type="entry name" value="CONSERVED OLIGOMERIC GOLGI COMPLEX SUBUNIT 1"/>
    <property type="match status" value="1"/>
</dbReference>
<dbReference type="AlphaFoldDB" id="A0A165J8U6"/>
<dbReference type="EMBL" id="KV423922">
    <property type="protein sequence ID" value="KZT61526.1"/>
    <property type="molecule type" value="Genomic_DNA"/>
</dbReference>
<dbReference type="STRING" id="1353952.A0A165J8U6"/>